<accession>A0A918WK05</accession>
<dbReference type="AlphaFoldDB" id="A0A918WK05"/>
<reference evidence="2" key="2">
    <citation type="submission" date="2020-09" db="EMBL/GenBank/DDBJ databases">
        <authorList>
            <person name="Sun Q."/>
            <person name="Kim S."/>
        </authorList>
    </citation>
    <scope>NUCLEOTIDE SEQUENCE</scope>
    <source>
        <strain evidence="2">KCTC 23310</strain>
    </source>
</reference>
<name>A0A918WK05_9RHOB</name>
<dbReference type="EMBL" id="BMYJ01000004">
    <property type="protein sequence ID" value="GHC52907.1"/>
    <property type="molecule type" value="Genomic_DNA"/>
</dbReference>
<gene>
    <name evidence="2" type="ORF">GCM10007315_14370</name>
</gene>
<feature type="signal peptide" evidence="1">
    <location>
        <begin position="1"/>
        <end position="17"/>
    </location>
</feature>
<evidence type="ECO:0000313" key="3">
    <source>
        <dbReference type="Proteomes" id="UP000638981"/>
    </source>
</evidence>
<evidence type="ECO:0000256" key="1">
    <source>
        <dbReference type="SAM" id="SignalP"/>
    </source>
</evidence>
<feature type="chain" id="PRO_5037939268" evidence="1">
    <location>
        <begin position="18"/>
        <end position="166"/>
    </location>
</feature>
<dbReference type="Proteomes" id="UP000638981">
    <property type="component" value="Unassembled WGS sequence"/>
</dbReference>
<sequence length="166" mass="17190">MTRLAFLTLLLASPAFAQDNAILVHMTRDLGKPEKALRAAYAACIAGNGQVEATAQPFTENGWTRSDDTEMGLITLTPAEGDLYVTLAADGTFCDVASESQGTDAALSSIQILSGAAGLPVEMLETGSECLAASIGMGMVEITSSGNDPVCLSESTSAARFFFTPS</sequence>
<protein>
    <submittedName>
        <fullName evidence="2">Uncharacterized protein</fullName>
    </submittedName>
</protein>
<keyword evidence="3" id="KW-1185">Reference proteome</keyword>
<reference evidence="2" key="1">
    <citation type="journal article" date="2014" name="Int. J. Syst. Evol. Microbiol.">
        <title>Complete genome sequence of Corynebacterium casei LMG S-19264T (=DSM 44701T), isolated from a smear-ripened cheese.</title>
        <authorList>
            <consortium name="US DOE Joint Genome Institute (JGI-PGF)"/>
            <person name="Walter F."/>
            <person name="Albersmeier A."/>
            <person name="Kalinowski J."/>
            <person name="Ruckert C."/>
        </authorList>
    </citation>
    <scope>NUCLEOTIDE SEQUENCE</scope>
    <source>
        <strain evidence="2">KCTC 23310</strain>
    </source>
</reference>
<organism evidence="2 3">
    <name type="scientific">Neogemmobacter tilapiae</name>
    <dbReference type="NCBI Taxonomy" id="875041"/>
    <lineage>
        <taxon>Bacteria</taxon>
        <taxon>Pseudomonadati</taxon>
        <taxon>Pseudomonadota</taxon>
        <taxon>Alphaproteobacteria</taxon>
        <taxon>Rhodobacterales</taxon>
        <taxon>Paracoccaceae</taxon>
        <taxon>Neogemmobacter</taxon>
    </lineage>
</organism>
<comment type="caution">
    <text evidence="2">The sequence shown here is derived from an EMBL/GenBank/DDBJ whole genome shotgun (WGS) entry which is preliminary data.</text>
</comment>
<dbReference type="RefSeq" id="WP_189410964.1">
    <property type="nucleotide sequence ID" value="NZ_BMYJ01000004.1"/>
</dbReference>
<evidence type="ECO:0000313" key="2">
    <source>
        <dbReference type="EMBL" id="GHC52907.1"/>
    </source>
</evidence>
<keyword evidence="1" id="KW-0732">Signal</keyword>
<proteinExistence type="predicted"/>